<feature type="transmembrane region" description="Helical" evidence="2">
    <location>
        <begin position="50"/>
        <end position="72"/>
    </location>
</feature>
<dbReference type="OrthoDB" id="10357562at2759"/>
<evidence type="ECO:0000313" key="6">
    <source>
        <dbReference type="Proteomes" id="UP000239560"/>
    </source>
</evidence>
<dbReference type="Proteomes" id="UP000199069">
    <property type="component" value="Unassembled WGS sequence"/>
</dbReference>
<dbReference type="OMA" id="INQATHI"/>
<reference evidence="3 5" key="1">
    <citation type="submission" date="2015-07" db="EMBL/GenBank/DDBJ databases">
        <authorList>
            <person name="Cajimat M.N.B."/>
            <person name="Milazzo M.L."/>
            <person name="Fulhorst C.F."/>
        </authorList>
    </citation>
    <scope>NUCLEOTIDE SEQUENCE [LARGE SCALE GENOMIC DNA]</scope>
    <source>
        <strain evidence="3">Single colony</strain>
    </source>
</reference>
<dbReference type="EMBL" id="CWKI01000012">
    <property type="protein sequence ID" value="CTR10225.1"/>
    <property type="molecule type" value="Genomic_DNA"/>
</dbReference>
<feature type="transmembrane region" description="Helical" evidence="2">
    <location>
        <begin position="117"/>
        <end position="143"/>
    </location>
</feature>
<dbReference type="AlphaFoldDB" id="A0A0K3CP20"/>
<dbReference type="EMBL" id="LCTV02000012">
    <property type="protein sequence ID" value="PRQ71486.1"/>
    <property type="molecule type" value="Genomic_DNA"/>
</dbReference>
<proteinExistence type="predicted"/>
<keyword evidence="2" id="KW-0812">Transmembrane</keyword>
<evidence type="ECO:0000256" key="2">
    <source>
        <dbReference type="SAM" id="Phobius"/>
    </source>
</evidence>
<evidence type="ECO:0000313" key="5">
    <source>
        <dbReference type="Proteomes" id="UP000199069"/>
    </source>
</evidence>
<organism evidence="3 5">
    <name type="scientific">Rhodotorula toruloides</name>
    <name type="common">Yeast</name>
    <name type="synonym">Rhodosporidium toruloides</name>
    <dbReference type="NCBI Taxonomy" id="5286"/>
    <lineage>
        <taxon>Eukaryota</taxon>
        <taxon>Fungi</taxon>
        <taxon>Dikarya</taxon>
        <taxon>Basidiomycota</taxon>
        <taxon>Pucciniomycotina</taxon>
        <taxon>Microbotryomycetes</taxon>
        <taxon>Sporidiobolales</taxon>
        <taxon>Sporidiobolaceae</taxon>
        <taxon>Rhodotorula</taxon>
    </lineage>
</organism>
<reference evidence="4 6" key="2">
    <citation type="journal article" date="2018" name="Elife">
        <title>Functional genomics of lipid metabolism in the oleaginous yeast Rhodosporidium toruloides.</title>
        <authorList>
            <person name="Coradetti S.T."/>
            <person name="Pinel D."/>
            <person name="Geiselman G."/>
            <person name="Ito M."/>
            <person name="Mondo S."/>
            <person name="Reilly M.C."/>
            <person name="Cheng Y.F."/>
            <person name="Bauer S."/>
            <person name="Grigoriev I."/>
            <person name="Gladden J.M."/>
            <person name="Simmons B.A."/>
            <person name="Brem R."/>
            <person name="Arkin A.P."/>
            <person name="Skerker J.M."/>
        </authorList>
    </citation>
    <scope>NUCLEOTIDE SEQUENCE [LARGE SCALE GENOMIC DNA]</scope>
    <source>
        <strain evidence="4 6">NBRC 0880</strain>
    </source>
</reference>
<evidence type="ECO:0000313" key="3">
    <source>
        <dbReference type="EMBL" id="CTR10225.1"/>
    </source>
</evidence>
<sequence length="221" mass="24336">MSCCCRTAPTAVSDAAIFVLLPCVPFLFYDVVQVSFHFQEFKPINQATHILYICATFSGSLAAILALAGRGWSRLPPRVPLLRTAMWIAMLGTLLTLVWIPMYCYATANNVSLESKIISIGTILLLMVPIYLFTIIWLVYALYHLILEVLAKSHPGGSSQALLNDAETGSSVPLALERSVPHGRARRGNGRTMVGGSGRAKEDREERWSEDESSGSERGRY</sequence>
<feature type="transmembrane region" description="Helical" evidence="2">
    <location>
        <begin position="16"/>
        <end position="38"/>
    </location>
</feature>
<evidence type="ECO:0000256" key="1">
    <source>
        <dbReference type="SAM" id="MobiDB-lite"/>
    </source>
</evidence>
<evidence type="ECO:0000313" key="4">
    <source>
        <dbReference type="EMBL" id="PRQ71486.1"/>
    </source>
</evidence>
<protein>
    <submittedName>
        <fullName evidence="3">Uncharacterized protein</fullName>
    </submittedName>
</protein>
<keyword evidence="5" id="KW-1185">Reference proteome</keyword>
<feature type="transmembrane region" description="Helical" evidence="2">
    <location>
        <begin position="84"/>
        <end position="105"/>
    </location>
</feature>
<accession>A0A0K3CP20</accession>
<name>A0A0K3CP20_RHOTO</name>
<feature type="region of interest" description="Disordered" evidence="1">
    <location>
        <begin position="178"/>
        <end position="221"/>
    </location>
</feature>
<keyword evidence="2" id="KW-0472">Membrane</keyword>
<keyword evidence="2" id="KW-1133">Transmembrane helix</keyword>
<dbReference type="Proteomes" id="UP000239560">
    <property type="component" value="Unassembled WGS sequence"/>
</dbReference>
<gene>
    <name evidence="3" type="primary">FGENESH: predicted gene_12.246</name>
    <name evidence="4" type="ORF">AAT19DRAFT_10344</name>
    <name evidence="3" type="ORF">BN2166_0060860</name>
</gene>